<name>A0A2K0TMK6_9HYPO</name>
<accession>A0A2K0TMK6</accession>
<sequence length="251" mass="28330">MTYDSWDSTPDIGEDISILLATACPFVLYTCVFVFGILPFCTVLYLTTHQHNASIRGFEYYQYAQIHLLVILFFTDLASINVLATCVSKQVPFMLPIIAADVCLVPYVCGCMLVHHMSFITFPRVHSGPRYLLPEVVLEQLLHNRRQQETDWEEGGSQATTLFCDDWYDEQIDHDGDTEPLLQEWLAEQQRLNQIEDDDASEDAELTISESSTVNPELDIWFINGDSGYDSDDSSLVAVADPFLLPAAISD</sequence>
<organism evidence="2 3">
    <name type="scientific">Trichoderma gamsii</name>
    <dbReference type="NCBI Taxonomy" id="398673"/>
    <lineage>
        <taxon>Eukaryota</taxon>
        <taxon>Fungi</taxon>
        <taxon>Dikarya</taxon>
        <taxon>Ascomycota</taxon>
        <taxon>Pezizomycotina</taxon>
        <taxon>Sordariomycetes</taxon>
        <taxon>Hypocreomycetidae</taxon>
        <taxon>Hypocreales</taxon>
        <taxon>Hypocreaceae</taxon>
        <taxon>Trichoderma</taxon>
    </lineage>
</organism>
<reference evidence="2 3" key="1">
    <citation type="submission" date="2017-02" db="EMBL/GenBank/DDBJ databases">
        <title>Genomes of Trichoderma spp. with biocontrol activity.</title>
        <authorList>
            <person name="Gardiner D."/>
            <person name="Kazan K."/>
            <person name="Vos C."/>
            <person name="Harvey P."/>
        </authorList>
    </citation>
    <scope>NUCLEOTIDE SEQUENCE [LARGE SCALE GENOMIC DNA]</scope>
    <source>
        <strain evidence="2 3">A5MH</strain>
    </source>
</reference>
<keyword evidence="1" id="KW-0812">Transmembrane</keyword>
<feature type="transmembrane region" description="Helical" evidence="1">
    <location>
        <begin position="93"/>
        <end position="114"/>
    </location>
</feature>
<keyword evidence="1" id="KW-0472">Membrane</keyword>
<proteinExistence type="predicted"/>
<dbReference type="OrthoDB" id="10403486at2759"/>
<dbReference type="Proteomes" id="UP000236546">
    <property type="component" value="Unassembled WGS sequence"/>
</dbReference>
<keyword evidence="1" id="KW-1133">Transmembrane helix</keyword>
<protein>
    <submittedName>
        <fullName evidence="2">Uncharacterized protein</fullName>
    </submittedName>
</protein>
<evidence type="ECO:0000256" key="1">
    <source>
        <dbReference type="SAM" id="Phobius"/>
    </source>
</evidence>
<gene>
    <name evidence="2" type="ORF">TGAMA5MH_01711</name>
</gene>
<evidence type="ECO:0000313" key="3">
    <source>
        <dbReference type="Proteomes" id="UP000236546"/>
    </source>
</evidence>
<dbReference type="AlphaFoldDB" id="A0A2K0TMK6"/>
<dbReference type="EMBL" id="MTYH01000014">
    <property type="protein sequence ID" value="PNP46760.1"/>
    <property type="molecule type" value="Genomic_DNA"/>
</dbReference>
<evidence type="ECO:0000313" key="2">
    <source>
        <dbReference type="EMBL" id="PNP46760.1"/>
    </source>
</evidence>
<feature type="transmembrane region" description="Helical" evidence="1">
    <location>
        <begin position="66"/>
        <end position="87"/>
    </location>
</feature>
<feature type="transmembrane region" description="Helical" evidence="1">
    <location>
        <begin position="26"/>
        <end position="46"/>
    </location>
</feature>
<comment type="caution">
    <text evidence="2">The sequence shown here is derived from an EMBL/GenBank/DDBJ whole genome shotgun (WGS) entry which is preliminary data.</text>
</comment>